<dbReference type="Proteomes" id="UP001244011">
    <property type="component" value="Unassembled WGS sequence"/>
</dbReference>
<dbReference type="PANTHER" id="PTHR42103:SF2">
    <property type="entry name" value="AB HYDROLASE-1 DOMAIN-CONTAINING PROTEIN"/>
    <property type="match status" value="1"/>
</dbReference>
<feature type="region of interest" description="Disordered" evidence="1">
    <location>
        <begin position="130"/>
        <end position="158"/>
    </location>
</feature>
<keyword evidence="3" id="KW-1185">Reference proteome</keyword>
<name>A0AAJ0BVT0_9PEZI</name>
<dbReference type="GeneID" id="85308158"/>
<feature type="compositionally biased region" description="Acidic residues" evidence="1">
    <location>
        <begin position="356"/>
        <end position="370"/>
    </location>
</feature>
<feature type="compositionally biased region" description="Pro residues" evidence="1">
    <location>
        <begin position="146"/>
        <end position="156"/>
    </location>
</feature>
<dbReference type="GO" id="GO:0016787">
    <property type="term" value="F:hydrolase activity"/>
    <property type="evidence" value="ECO:0007669"/>
    <property type="project" value="UniProtKB-KW"/>
</dbReference>
<dbReference type="RefSeq" id="XP_060279209.1">
    <property type="nucleotide sequence ID" value="XM_060424971.1"/>
</dbReference>
<feature type="region of interest" description="Disordered" evidence="1">
    <location>
        <begin position="222"/>
        <end position="306"/>
    </location>
</feature>
<accession>A0AAJ0BVT0</accession>
<feature type="compositionally biased region" description="Basic residues" evidence="1">
    <location>
        <begin position="338"/>
        <end position="348"/>
    </location>
</feature>
<keyword evidence="2" id="KW-0378">Hydrolase</keyword>
<organism evidence="2 3">
    <name type="scientific">Phialemonium atrogriseum</name>
    <dbReference type="NCBI Taxonomy" id="1093897"/>
    <lineage>
        <taxon>Eukaryota</taxon>
        <taxon>Fungi</taxon>
        <taxon>Dikarya</taxon>
        <taxon>Ascomycota</taxon>
        <taxon>Pezizomycotina</taxon>
        <taxon>Sordariomycetes</taxon>
        <taxon>Sordariomycetidae</taxon>
        <taxon>Cephalothecales</taxon>
        <taxon>Cephalothecaceae</taxon>
        <taxon>Phialemonium</taxon>
    </lineage>
</organism>
<dbReference type="Gene3D" id="3.40.50.1820">
    <property type="entry name" value="alpha/beta hydrolase"/>
    <property type="match status" value="2"/>
</dbReference>
<feature type="compositionally biased region" description="Basic and acidic residues" evidence="1">
    <location>
        <begin position="241"/>
        <end position="254"/>
    </location>
</feature>
<reference evidence="2" key="1">
    <citation type="submission" date="2023-06" db="EMBL/GenBank/DDBJ databases">
        <title>Genome-scale phylogeny and comparative genomics of the fungal order Sordariales.</title>
        <authorList>
            <consortium name="Lawrence Berkeley National Laboratory"/>
            <person name="Hensen N."/>
            <person name="Bonometti L."/>
            <person name="Westerberg I."/>
            <person name="Brannstrom I.O."/>
            <person name="Guillou S."/>
            <person name="Cros-Aarteil S."/>
            <person name="Calhoun S."/>
            <person name="Haridas S."/>
            <person name="Kuo A."/>
            <person name="Mondo S."/>
            <person name="Pangilinan J."/>
            <person name="Riley R."/>
            <person name="Labutti K."/>
            <person name="Andreopoulos B."/>
            <person name="Lipzen A."/>
            <person name="Chen C."/>
            <person name="Yanf M."/>
            <person name="Daum C."/>
            <person name="Ng V."/>
            <person name="Clum A."/>
            <person name="Steindorff A."/>
            <person name="Ohm R."/>
            <person name="Martin F."/>
            <person name="Silar P."/>
            <person name="Natvig D."/>
            <person name="Lalanne C."/>
            <person name="Gautier V."/>
            <person name="Ament-Velasquez S.L."/>
            <person name="Kruys A."/>
            <person name="Hutchinson M.I."/>
            <person name="Powell A.J."/>
            <person name="Barry K."/>
            <person name="Miller A.N."/>
            <person name="Grigoriev I.V."/>
            <person name="Debuchy R."/>
            <person name="Gladieux P."/>
            <person name="Thoren M.H."/>
            <person name="Johannesson H."/>
        </authorList>
    </citation>
    <scope>NUCLEOTIDE SEQUENCE</scope>
    <source>
        <strain evidence="2">8032-3</strain>
    </source>
</reference>
<dbReference type="AlphaFoldDB" id="A0AAJ0BVT0"/>
<gene>
    <name evidence="2" type="ORF">QBC33DRAFT_460246</name>
</gene>
<evidence type="ECO:0000256" key="1">
    <source>
        <dbReference type="SAM" id="MobiDB-lite"/>
    </source>
</evidence>
<evidence type="ECO:0000313" key="3">
    <source>
        <dbReference type="Proteomes" id="UP001244011"/>
    </source>
</evidence>
<feature type="compositionally biased region" description="Polar residues" evidence="1">
    <location>
        <begin position="222"/>
        <end position="232"/>
    </location>
</feature>
<feature type="region of interest" description="Disordered" evidence="1">
    <location>
        <begin position="338"/>
        <end position="376"/>
    </location>
</feature>
<dbReference type="EMBL" id="MU839031">
    <property type="protein sequence ID" value="KAK1762996.1"/>
    <property type="molecule type" value="Genomic_DNA"/>
</dbReference>
<comment type="caution">
    <text evidence="2">The sequence shown here is derived from an EMBL/GenBank/DDBJ whole genome shotgun (WGS) entry which is preliminary data.</text>
</comment>
<proteinExistence type="predicted"/>
<dbReference type="SUPFAM" id="SSF53474">
    <property type="entry name" value="alpha/beta-Hydrolases"/>
    <property type="match status" value="1"/>
</dbReference>
<dbReference type="InterPro" id="IPR029058">
    <property type="entry name" value="AB_hydrolase_fold"/>
</dbReference>
<protein>
    <submittedName>
        <fullName evidence="2">Alpha/Beta hydrolase protein</fullName>
    </submittedName>
</protein>
<dbReference type="PANTHER" id="PTHR42103">
    <property type="entry name" value="ALPHA/BETA-HYDROLASES SUPERFAMILY PROTEIN"/>
    <property type="match status" value="1"/>
</dbReference>
<evidence type="ECO:0000313" key="2">
    <source>
        <dbReference type="EMBL" id="KAK1762996.1"/>
    </source>
</evidence>
<feature type="compositionally biased region" description="Basic residues" evidence="1">
    <location>
        <begin position="269"/>
        <end position="282"/>
    </location>
</feature>
<sequence>MPDNDDPPTGRMLPEPTLTLTLPSIHDGTVLDCRVFHPYSLSPSPRAPPWQRHAAVIAHPYAPLGGCYDDPVVDVVAATLLRLGFLVATFNFRGASGSAGRTSWTAKAERADYVSVVGFVSHYAHHLDPFRQGPAASSDAEHPDKPPPPPPPPPSTAPLLLLAGYSYGAMVTAQLPGLATMHAPFSTPATGSPAAEIRHRAEHLAAAQNAALGEARTALQVSKGNGSATASPRKSLGVRVGGDEDIRRSHESGGGRRSLSLEVEERFRRGVAKARRGGRHGKGGGGEEQQRPAAAGEADDRLPAPVDPPRYRAAYLLVSPLQGVVTNLATMSFPNPFLRRRKSSKKGKPTALPRADDDDNAQDASGDGDGDPVSAEGEQKLVRNPTLAVYGDQDVFVSARKLREWARRLEGAAGSRFRAHEVSTAGHFWTEERVLYVMRNAMTTFAEGLLAG</sequence>